<dbReference type="GO" id="GO:0004252">
    <property type="term" value="F:serine-type endopeptidase activity"/>
    <property type="evidence" value="ECO:0007669"/>
    <property type="project" value="InterPro"/>
</dbReference>
<dbReference type="InterPro" id="IPR001254">
    <property type="entry name" value="Trypsin_dom"/>
</dbReference>
<dbReference type="InterPro" id="IPR018114">
    <property type="entry name" value="TRYPSIN_HIS"/>
</dbReference>
<keyword evidence="2" id="KW-0732">Signal</keyword>
<evidence type="ECO:0000256" key="2">
    <source>
        <dbReference type="SAM" id="SignalP"/>
    </source>
</evidence>
<keyword evidence="5" id="KW-1185">Reference proteome</keyword>
<protein>
    <recommendedName>
        <fullName evidence="3">Peptidase S1 domain-containing protein</fullName>
    </recommendedName>
</protein>
<dbReference type="Gene3D" id="2.40.10.10">
    <property type="entry name" value="Trypsin-like serine proteases"/>
    <property type="match status" value="1"/>
</dbReference>
<organism evidence="4 5">
    <name type="scientific">Anopheles minimus</name>
    <dbReference type="NCBI Taxonomy" id="112268"/>
    <lineage>
        <taxon>Eukaryota</taxon>
        <taxon>Metazoa</taxon>
        <taxon>Ecdysozoa</taxon>
        <taxon>Arthropoda</taxon>
        <taxon>Hexapoda</taxon>
        <taxon>Insecta</taxon>
        <taxon>Pterygota</taxon>
        <taxon>Neoptera</taxon>
        <taxon>Endopterygota</taxon>
        <taxon>Diptera</taxon>
        <taxon>Nematocera</taxon>
        <taxon>Culicoidea</taxon>
        <taxon>Culicidae</taxon>
        <taxon>Anophelinae</taxon>
        <taxon>Anopheles</taxon>
    </lineage>
</organism>
<evidence type="ECO:0000313" key="5">
    <source>
        <dbReference type="Proteomes" id="UP000075920"/>
    </source>
</evidence>
<dbReference type="InterPro" id="IPR043504">
    <property type="entry name" value="Peptidase_S1_PA_chymotrypsin"/>
</dbReference>
<dbReference type="InterPro" id="IPR009003">
    <property type="entry name" value="Peptidase_S1_PA"/>
</dbReference>
<proteinExistence type="inferred from homology"/>
<dbReference type="GO" id="GO:0006508">
    <property type="term" value="P:proteolysis"/>
    <property type="evidence" value="ECO:0007669"/>
    <property type="project" value="InterPro"/>
</dbReference>
<dbReference type="STRING" id="112268.A0A182WGS3"/>
<reference evidence="4" key="2">
    <citation type="submission" date="2020-05" db="UniProtKB">
        <authorList>
            <consortium name="EnsemblMetazoa"/>
        </authorList>
    </citation>
    <scope>IDENTIFICATION</scope>
    <source>
        <strain evidence="4">MINIMUS1</strain>
    </source>
</reference>
<feature type="signal peptide" evidence="2">
    <location>
        <begin position="1"/>
        <end position="21"/>
    </location>
</feature>
<feature type="domain" description="Peptidase S1" evidence="3">
    <location>
        <begin position="97"/>
        <end position="158"/>
    </location>
</feature>
<name>A0A182WGS3_9DIPT</name>
<feature type="chain" id="PRO_5008141319" description="Peptidase S1 domain-containing protein" evidence="2">
    <location>
        <begin position="22"/>
        <end position="162"/>
    </location>
</feature>
<dbReference type="Proteomes" id="UP000075920">
    <property type="component" value="Unassembled WGS sequence"/>
</dbReference>
<dbReference type="VEuPathDB" id="VectorBase:AMIN009573"/>
<comment type="similarity">
    <text evidence="1">Belongs to the peptidase S1 family. CLIP subfamily.</text>
</comment>
<accession>A0A182WGS3</accession>
<dbReference type="EnsemblMetazoa" id="AMIN009573-RA">
    <property type="protein sequence ID" value="AMIN009573-PA"/>
    <property type="gene ID" value="AMIN009573"/>
</dbReference>
<evidence type="ECO:0000313" key="4">
    <source>
        <dbReference type="EnsemblMetazoa" id="AMIN009573-PA"/>
    </source>
</evidence>
<dbReference type="SUPFAM" id="SSF50494">
    <property type="entry name" value="Trypsin-like serine proteases"/>
    <property type="match status" value="1"/>
</dbReference>
<reference evidence="5" key="1">
    <citation type="submission" date="2013-03" db="EMBL/GenBank/DDBJ databases">
        <title>The Genome Sequence of Anopheles minimus MINIMUS1.</title>
        <authorList>
            <consortium name="The Broad Institute Genomics Platform"/>
            <person name="Neafsey D.E."/>
            <person name="Walton C."/>
            <person name="Walker B."/>
            <person name="Young S.K."/>
            <person name="Zeng Q."/>
            <person name="Gargeya S."/>
            <person name="Fitzgerald M."/>
            <person name="Haas B."/>
            <person name="Abouelleil A."/>
            <person name="Allen A.W."/>
            <person name="Alvarado L."/>
            <person name="Arachchi H.M."/>
            <person name="Berlin A.M."/>
            <person name="Chapman S.B."/>
            <person name="Gainer-Dewar J."/>
            <person name="Goldberg J."/>
            <person name="Griggs A."/>
            <person name="Gujja S."/>
            <person name="Hansen M."/>
            <person name="Howarth C."/>
            <person name="Imamovic A."/>
            <person name="Ireland A."/>
            <person name="Larimer J."/>
            <person name="McCowan C."/>
            <person name="Murphy C."/>
            <person name="Pearson M."/>
            <person name="Poon T.W."/>
            <person name="Priest M."/>
            <person name="Roberts A."/>
            <person name="Saif S."/>
            <person name="Shea T."/>
            <person name="Sisk P."/>
            <person name="Sykes S."/>
            <person name="Wortman J."/>
            <person name="Nusbaum C."/>
            <person name="Birren B."/>
        </authorList>
    </citation>
    <scope>NUCLEOTIDE SEQUENCE [LARGE SCALE GENOMIC DNA]</scope>
    <source>
        <strain evidence="5">MINIMUS1</strain>
    </source>
</reference>
<dbReference type="PROSITE" id="PS00134">
    <property type="entry name" value="TRYPSIN_HIS"/>
    <property type="match status" value="1"/>
</dbReference>
<evidence type="ECO:0000256" key="1">
    <source>
        <dbReference type="ARBA" id="ARBA00024195"/>
    </source>
</evidence>
<sequence length="162" mass="18339">MNVRRAFVQLLAFLSWNHCTAQGEQQCILEDREGELKGVLVPAVQCTTFRERLEHGDFHTTDDERQLVCCPVFQSEPTCGRISQYADAFSFDSRETKLDQFSWAAVILPRWTIKVLCSGSLIGTRFVLSAAHCFVNASGAIKPASDYRVRLGDWDLEEDEDC</sequence>
<dbReference type="Pfam" id="PF00089">
    <property type="entry name" value="Trypsin"/>
    <property type="match status" value="1"/>
</dbReference>
<dbReference type="AlphaFoldDB" id="A0A182WGS3"/>
<evidence type="ECO:0000259" key="3">
    <source>
        <dbReference type="Pfam" id="PF00089"/>
    </source>
</evidence>